<dbReference type="InterPro" id="IPR050121">
    <property type="entry name" value="Cytochrome_P450_monoxygenase"/>
</dbReference>
<comment type="cofactor">
    <cofactor evidence="1 6">
        <name>heme</name>
        <dbReference type="ChEBI" id="CHEBI:30413"/>
    </cofactor>
</comment>
<dbReference type="GO" id="GO:0016705">
    <property type="term" value="F:oxidoreductase activity, acting on paired donors, with incorporation or reduction of molecular oxygen"/>
    <property type="evidence" value="ECO:0007669"/>
    <property type="project" value="InterPro"/>
</dbReference>
<dbReference type="GeneID" id="55997312"/>
<dbReference type="InterPro" id="IPR017972">
    <property type="entry name" value="Cyt_P450_CS"/>
</dbReference>
<dbReference type="InterPro" id="IPR002401">
    <property type="entry name" value="Cyt_P450_E_grp-I"/>
</dbReference>
<evidence type="ECO:0008006" key="9">
    <source>
        <dbReference type="Google" id="ProtNLM"/>
    </source>
</evidence>
<dbReference type="OrthoDB" id="3934656at2759"/>
<dbReference type="EMBL" id="CP055902">
    <property type="protein sequence ID" value="QKX62668.1"/>
    <property type="molecule type" value="Genomic_DNA"/>
</dbReference>
<comment type="similarity">
    <text evidence="2">Belongs to the cytochrome P450 family.</text>
</comment>
<name>A0A7H8R9P0_TALRU</name>
<dbReference type="PRINTS" id="PR00385">
    <property type="entry name" value="P450"/>
</dbReference>
<evidence type="ECO:0000313" key="8">
    <source>
        <dbReference type="Proteomes" id="UP000509510"/>
    </source>
</evidence>
<keyword evidence="5 6" id="KW-0408">Iron</keyword>
<dbReference type="SUPFAM" id="SSF48264">
    <property type="entry name" value="Cytochrome P450"/>
    <property type="match status" value="1"/>
</dbReference>
<keyword evidence="6" id="KW-0349">Heme</keyword>
<dbReference type="GO" id="GO:0020037">
    <property type="term" value="F:heme binding"/>
    <property type="evidence" value="ECO:0007669"/>
    <property type="project" value="InterPro"/>
</dbReference>
<dbReference type="Gene3D" id="3.40.50.1820">
    <property type="entry name" value="alpha/beta hydrolase"/>
    <property type="match status" value="1"/>
</dbReference>
<organism evidence="7 8">
    <name type="scientific">Talaromyces rugulosus</name>
    <name type="common">Penicillium rugulosum</name>
    <dbReference type="NCBI Taxonomy" id="121627"/>
    <lineage>
        <taxon>Eukaryota</taxon>
        <taxon>Fungi</taxon>
        <taxon>Dikarya</taxon>
        <taxon>Ascomycota</taxon>
        <taxon>Pezizomycotina</taxon>
        <taxon>Eurotiomycetes</taxon>
        <taxon>Eurotiomycetidae</taxon>
        <taxon>Eurotiales</taxon>
        <taxon>Trichocomaceae</taxon>
        <taxon>Talaromyces</taxon>
        <taxon>Talaromyces sect. Islandici</taxon>
    </lineage>
</organism>
<keyword evidence="8" id="KW-1185">Reference proteome</keyword>
<gene>
    <name evidence="7" type="ORF">TRUGW13939_09829</name>
</gene>
<evidence type="ECO:0000256" key="3">
    <source>
        <dbReference type="ARBA" id="ARBA00022723"/>
    </source>
</evidence>
<evidence type="ECO:0000313" key="7">
    <source>
        <dbReference type="EMBL" id="QKX62668.1"/>
    </source>
</evidence>
<dbReference type="PANTHER" id="PTHR24305">
    <property type="entry name" value="CYTOCHROME P450"/>
    <property type="match status" value="1"/>
</dbReference>
<sequence>MSSFTLKTYIYKVVDNLSLSVDVFIPPDFLEKTGVIVLHFHGGFLILTHSNYVRPGQILKVPVNNITKQPEDICRASETGKAIDGYMFPENLSADKRFHWIAALHVVAKIPDILTRIPGLAARINTEGVGVIPESYRALFPATFGITAKLPQVALIHGDRDGFVGFQQSVETGQKLQQHVVKVLLEIAEGQDHGFDVQDDIDVDVVGINGPRFLPNLSRIIKFLEERLILDNQGSTSKIANRGELLTSIGNRFFHSFSKVPGPALASISQIWRDIRYFQGTWHDDVVSLHKEYGKVVRIAPNEVSFVDATALKSLYGIGKVSQKSNWYDTWKIPNMTVSFFAATEPKVHRHLRSRVSNAYSMSSILAMEPFIQEVASELWARFREFSRSPEPVPLHIWGNYFTFDVVGQLSLGGKIGFVERGEDVSGIIKSIHDGFYLMANMGNVPLQMFWLNNSISQWMVKKFGGKRLNSFNVFLQWLEERVTERMTNGLGDKRKDMLQHFIEAKDMSGQPVKKEDVMIEGVNILGAGADTTSISILAVLGAIMIHPQAKRKLQEEIDQAYKDLNLEGNNQEIEFKDAEKLPYLAAVLKESMRLHPSISYQLPRIVPSPGIKIGEHFIKQGSICGISATSMNRSKEIFGPDAEEWRPERWIALTEEDQKQISNMNGYLTTFGMGARSCVGKNIALVEVHKFIAQFFRHFDASVVNEERPWVTKSQWFSIQKEFWVTIKDRGV</sequence>
<dbReference type="PANTHER" id="PTHR24305:SF232">
    <property type="entry name" value="P450, PUTATIVE (EUROFUNG)-RELATED"/>
    <property type="match status" value="1"/>
</dbReference>
<evidence type="ECO:0000256" key="6">
    <source>
        <dbReference type="PIRSR" id="PIRSR602401-1"/>
    </source>
</evidence>
<evidence type="ECO:0000256" key="2">
    <source>
        <dbReference type="ARBA" id="ARBA00010617"/>
    </source>
</evidence>
<dbReference type="Pfam" id="PF00067">
    <property type="entry name" value="p450"/>
    <property type="match status" value="1"/>
</dbReference>
<dbReference type="GO" id="GO:0004497">
    <property type="term" value="F:monooxygenase activity"/>
    <property type="evidence" value="ECO:0007669"/>
    <property type="project" value="InterPro"/>
</dbReference>
<feature type="binding site" description="axial binding residue" evidence="6">
    <location>
        <position position="679"/>
    </location>
    <ligand>
        <name>heme</name>
        <dbReference type="ChEBI" id="CHEBI:30413"/>
    </ligand>
    <ligandPart>
        <name>Fe</name>
        <dbReference type="ChEBI" id="CHEBI:18248"/>
    </ligandPart>
</feature>
<dbReference type="RefSeq" id="XP_035348842.1">
    <property type="nucleotide sequence ID" value="XM_035492949.1"/>
</dbReference>
<dbReference type="InterPro" id="IPR001128">
    <property type="entry name" value="Cyt_P450"/>
</dbReference>
<protein>
    <recommendedName>
        <fullName evidence="9">Cytochrome P450</fullName>
    </recommendedName>
</protein>
<dbReference type="Proteomes" id="UP000509510">
    <property type="component" value="Chromosome V"/>
</dbReference>
<dbReference type="InterPro" id="IPR036396">
    <property type="entry name" value="Cyt_P450_sf"/>
</dbReference>
<dbReference type="PRINTS" id="PR00463">
    <property type="entry name" value="EP450I"/>
</dbReference>
<keyword evidence="3 6" id="KW-0479">Metal-binding</keyword>
<evidence type="ECO:0000256" key="5">
    <source>
        <dbReference type="ARBA" id="ARBA00023004"/>
    </source>
</evidence>
<keyword evidence="4" id="KW-0560">Oxidoreductase</keyword>
<accession>A0A7H8R9P0</accession>
<reference evidence="8" key="1">
    <citation type="submission" date="2020-06" db="EMBL/GenBank/DDBJ databases">
        <title>A chromosome-scale genome assembly of Talaromyces rugulosus W13939.</title>
        <authorList>
            <person name="Wang B."/>
            <person name="Guo L."/>
            <person name="Ye K."/>
            <person name="Wang L."/>
        </authorList>
    </citation>
    <scope>NUCLEOTIDE SEQUENCE [LARGE SCALE GENOMIC DNA]</scope>
    <source>
        <strain evidence="8">W13939</strain>
    </source>
</reference>
<proteinExistence type="inferred from homology"/>
<dbReference type="KEGG" id="trg:TRUGW13939_09829"/>
<dbReference type="Gene3D" id="1.10.630.10">
    <property type="entry name" value="Cytochrome P450"/>
    <property type="match status" value="1"/>
</dbReference>
<dbReference type="SUPFAM" id="SSF53474">
    <property type="entry name" value="alpha/beta-Hydrolases"/>
    <property type="match status" value="1"/>
</dbReference>
<dbReference type="PROSITE" id="PS00086">
    <property type="entry name" value="CYTOCHROME_P450"/>
    <property type="match status" value="1"/>
</dbReference>
<dbReference type="AlphaFoldDB" id="A0A7H8R9P0"/>
<dbReference type="InterPro" id="IPR029058">
    <property type="entry name" value="AB_hydrolase_fold"/>
</dbReference>
<dbReference type="GO" id="GO:0005506">
    <property type="term" value="F:iron ion binding"/>
    <property type="evidence" value="ECO:0007669"/>
    <property type="project" value="InterPro"/>
</dbReference>
<evidence type="ECO:0000256" key="4">
    <source>
        <dbReference type="ARBA" id="ARBA00023002"/>
    </source>
</evidence>
<dbReference type="CDD" id="cd11060">
    <property type="entry name" value="CYP57A1-like"/>
    <property type="match status" value="1"/>
</dbReference>
<evidence type="ECO:0000256" key="1">
    <source>
        <dbReference type="ARBA" id="ARBA00001971"/>
    </source>
</evidence>